<dbReference type="OrthoDB" id="9803773at2"/>
<dbReference type="SUPFAM" id="SSF56731">
    <property type="entry name" value="DNA primase core"/>
    <property type="match status" value="1"/>
</dbReference>
<evidence type="ECO:0000256" key="12">
    <source>
        <dbReference type="HAMAP-Rule" id="MF_00974"/>
    </source>
</evidence>
<dbReference type="FunFam" id="3.90.980.10:FF:000001">
    <property type="entry name" value="DNA primase"/>
    <property type="match status" value="1"/>
</dbReference>
<dbReference type="SMART" id="SM00400">
    <property type="entry name" value="ZnF_CHCC"/>
    <property type="match status" value="1"/>
</dbReference>
<accession>A0A3D9FEN3</accession>
<dbReference type="FunFam" id="3.40.1360.10:FF:000002">
    <property type="entry name" value="DNA primase"/>
    <property type="match status" value="1"/>
</dbReference>
<dbReference type="Gene3D" id="3.90.980.10">
    <property type="entry name" value="DNA primase, catalytic core, N-terminal domain"/>
    <property type="match status" value="1"/>
</dbReference>
<dbReference type="GO" id="GO:0003677">
    <property type="term" value="F:DNA binding"/>
    <property type="evidence" value="ECO:0007669"/>
    <property type="project" value="UniProtKB-KW"/>
</dbReference>
<keyword evidence="15" id="KW-0175">Coiled coil</keyword>
<dbReference type="RefSeq" id="WP_116235036.1">
    <property type="nucleotide sequence ID" value="NZ_QRDP01000004.1"/>
</dbReference>
<dbReference type="GO" id="GO:0008270">
    <property type="term" value="F:zinc ion binding"/>
    <property type="evidence" value="ECO:0007669"/>
    <property type="project" value="UniProtKB-UniRule"/>
</dbReference>
<dbReference type="Gene3D" id="3.40.1360.10">
    <property type="match status" value="1"/>
</dbReference>
<dbReference type="Proteomes" id="UP000256310">
    <property type="component" value="Unassembled WGS sequence"/>
</dbReference>
<comment type="similarity">
    <text evidence="12 13">Belongs to the DnaG primase family.</text>
</comment>
<comment type="function">
    <text evidence="12 13">RNA polymerase that catalyzes the synthesis of short RNA molecules used as primers for DNA polymerase during DNA replication.</text>
</comment>
<dbReference type="GO" id="GO:0003899">
    <property type="term" value="F:DNA-directed RNA polymerase activity"/>
    <property type="evidence" value="ECO:0007669"/>
    <property type="project" value="UniProtKB-UniRule"/>
</dbReference>
<dbReference type="Pfam" id="PF08275">
    <property type="entry name" value="DNAG_N"/>
    <property type="match status" value="1"/>
</dbReference>
<feature type="zinc finger region" description="CHC2-type" evidence="12 14">
    <location>
        <begin position="38"/>
        <end position="62"/>
    </location>
</feature>
<feature type="domain" description="Toprim" evidence="16">
    <location>
        <begin position="255"/>
        <end position="337"/>
    </location>
</feature>
<dbReference type="GO" id="GO:0005737">
    <property type="term" value="C:cytoplasm"/>
    <property type="evidence" value="ECO:0007669"/>
    <property type="project" value="TreeGrafter"/>
</dbReference>
<sequence>MSLSPAFLDELRMRTTLSSVIGKHTKLQKAGREWKACCPFHKEKTPSFTVNDEKGFYHCFGCGAHGDAIRFLTETRGLPFIDAVKELADGAGMQVPAPDPRMRERQEKSASLRDVMEAAATWYIDQLKSPAGAETRAYLEQRGISAETQQAFGLGYAPDARGKLEDALKEFGRDKLVEAGLIAVPEETGRSPYDRFRSRLMFPIRDQRGRVIAFSGRIIGDGKPKYLNSPDTPLFDKGRTIYNFDRASPAARDTKRIIVVEGQMDVIALDQAGFKEAVAPLGTALTEHQLAMLWRIDEAPILCFDGDSAGQKAAMRAVERAMPAVQPERSLAFVHLPPGQDPDDIIRSGGTGDLRKQFADPLSLDTFMWHYESGQIDARSPTARAKLKRRLNELAGAIGDPAMREEFGREFRDRFWDTFGWKKKEVDFVRDALAATGARNALQGLDLYIRAILLGLSRYPAVVQSRADQIQSLHIGEGLLSRWRDLLVTAAFERPDLDEDMIETILADAELESAEKRHSWRDLGFSFFYRKTDPDIAVRDLEAAIDTIARSQELDENLEHVRANLEQAADSEDFEGVWNRESERRKRLMEEKQRLHDELELLGEAAA</sequence>
<dbReference type="Pfam" id="PF13662">
    <property type="entry name" value="Toprim_4"/>
    <property type="match status" value="1"/>
</dbReference>
<dbReference type="PROSITE" id="PS50880">
    <property type="entry name" value="TOPRIM"/>
    <property type="match status" value="1"/>
</dbReference>
<dbReference type="HAMAP" id="MF_00974">
    <property type="entry name" value="DNA_primase_DnaG"/>
    <property type="match status" value="1"/>
</dbReference>
<dbReference type="FunFam" id="3.90.580.10:FF:000001">
    <property type="entry name" value="DNA primase"/>
    <property type="match status" value="1"/>
</dbReference>
<keyword evidence="5 12" id="KW-0235">DNA replication</keyword>
<evidence type="ECO:0000256" key="3">
    <source>
        <dbReference type="ARBA" id="ARBA00022679"/>
    </source>
</evidence>
<dbReference type="Pfam" id="PF01807">
    <property type="entry name" value="Zn_ribbon_DnaG"/>
    <property type="match status" value="1"/>
</dbReference>
<dbReference type="CDD" id="cd03364">
    <property type="entry name" value="TOPRIM_DnaG_primases"/>
    <property type="match status" value="1"/>
</dbReference>
<keyword evidence="6 12" id="KW-0479">Metal-binding</keyword>
<keyword evidence="8 12" id="KW-0862">Zinc</keyword>
<name>A0A3D9FEN3_9SPHN</name>
<keyword evidence="2 12" id="KW-0639">Primosome</keyword>
<organism evidence="17 18">
    <name type="scientific">Parasphingopyxis lamellibrachiae</name>
    <dbReference type="NCBI Taxonomy" id="680125"/>
    <lineage>
        <taxon>Bacteria</taxon>
        <taxon>Pseudomonadati</taxon>
        <taxon>Pseudomonadota</taxon>
        <taxon>Alphaproteobacteria</taxon>
        <taxon>Sphingomonadales</taxon>
        <taxon>Sphingomonadaceae</taxon>
        <taxon>Parasphingopyxis</taxon>
    </lineage>
</organism>
<dbReference type="InterPro" id="IPR006295">
    <property type="entry name" value="DNA_primase_DnaG"/>
</dbReference>
<evidence type="ECO:0000256" key="1">
    <source>
        <dbReference type="ARBA" id="ARBA00022478"/>
    </source>
</evidence>
<dbReference type="InterPro" id="IPR037068">
    <property type="entry name" value="DNA_primase_core_N_sf"/>
</dbReference>
<protein>
    <recommendedName>
        <fullName evidence="12 13">DNA primase</fullName>
        <ecNumber evidence="12">2.7.7.101</ecNumber>
    </recommendedName>
</protein>
<keyword evidence="3 12" id="KW-0808">Transferase</keyword>
<evidence type="ECO:0000256" key="9">
    <source>
        <dbReference type="ARBA" id="ARBA00022842"/>
    </source>
</evidence>
<dbReference type="InterPro" id="IPR006171">
    <property type="entry name" value="TOPRIM_dom"/>
</dbReference>
<comment type="domain">
    <text evidence="12">Contains an N-terminal zinc-binding domain, a central core domain that contains the primase activity, and a C-terminal DnaB-binding domain.</text>
</comment>
<feature type="coiled-coil region" evidence="15">
    <location>
        <begin position="551"/>
        <end position="605"/>
    </location>
</feature>
<comment type="subunit">
    <text evidence="12">Monomer. Interacts with DnaB.</text>
</comment>
<evidence type="ECO:0000256" key="4">
    <source>
        <dbReference type="ARBA" id="ARBA00022695"/>
    </source>
</evidence>
<reference evidence="17 18" key="1">
    <citation type="submission" date="2018-07" db="EMBL/GenBank/DDBJ databases">
        <title>Genomic Encyclopedia of Type Strains, Phase IV (KMG-IV): sequencing the most valuable type-strain genomes for metagenomic binning, comparative biology and taxonomic classification.</title>
        <authorList>
            <person name="Goeker M."/>
        </authorList>
    </citation>
    <scope>NUCLEOTIDE SEQUENCE [LARGE SCALE GENOMIC DNA]</scope>
    <source>
        <strain evidence="17 18">DSM 26725</strain>
    </source>
</reference>
<evidence type="ECO:0000259" key="16">
    <source>
        <dbReference type="PROSITE" id="PS50880"/>
    </source>
</evidence>
<dbReference type="InterPro" id="IPR036977">
    <property type="entry name" value="DNA_primase_Znf_CHC2"/>
</dbReference>
<dbReference type="SMART" id="SM00493">
    <property type="entry name" value="TOPRIM"/>
    <property type="match status" value="1"/>
</dbReference>
<dbReference type="EC" id="2.7.7.101" evidence="12"/>
<gene>
    <name evidence="12" type="primary">dnaG</name>
    <name evidence="17" type="ORF">DFR46_0521</name>
</gene>
<dbReference type="EMBL" id="QRDP01000004">
    <property type="protein sequence ID" value="RED15526.1"/>
    <property type="molecule type" value="Genomic_DNA"/>
</dbReference>
<comment type="catalytic activity">
    <reaction evidence="12">
        <text>ssDNA + n NTP = ssDNA/pppN(pN)n-1 hybrid + (n-1) diphosphate.</text>
        <dbReference type="EC" id="2.7.7.101"/>
    </reaction>
</comment>
<evidence type="ECO:0000256" key="14">
    <source>
        <dbReference type="PIRSR" id="PIRSR002811-1"/>
    </source>
</evidence>
<evidence type="ECO:0000313" key="17">
    <source>
        <dbReference type="EMBL" id="RED15526.1"/>
    </source>
</evidence>
<evidence type="ECO:0000256" key="7">
    <source>
        <dbReference type="ARBA" id="ARBA00022771"/>
    </source>
</evidence>
<dbReference type="PIRSF" id="PIRSF002811">
    <property type="entry name" value="DnaG"/>
    <property type="match status" value="1"/>
</dbReference>
<dbReference type="AlphaFoldDB" id="A0A3D9FEN3"/>
<keyword evidence="11 12" id="KW-0804">Transcription</keyword>
<dbReference type="Gene3D" id="3.90.580.10">
    <property type="entry name" value="Zinc finger, CHC2-type domain"/>
    <property type="match status" value="1"/>
</dbReference>
<evidence type="ECO:0000256" key="5">
    <source>
        <dbReference type="ARBA" id="ARBA00022705"/>
    </source>
</evidence>
<keyword evidence="7 12" id="KW-0863">Zinc-finger</keyword>
<dbReference type="PANTHER" id="PTHR30313">
    <property type="entry name" value="DNA PRIMASE"/>
    <property type="match status" value="1"/>
</dbReference>
<evidence type="ECO:0000256" key="8">
    <source>
        <dbReference type="ARBA" id="ARBA00022833"/>
    </source>
</evidence>
<dbReference type="InterPro" id="IPR034151">
    <property type="entry name" value="TOPRIM_DnaG_bac"/>
</dbReference>
<dbReference type="InterPro" id="IPR013264">
    <property type="entry name" value="DNAG_N"/>
</dbReference>
<dbReference type="NCBIfam" id="TIGR01391">
    <property type="entry name" value="dnaG"/>
    <property type="match status" value="1"/>
</dbReference>
<dbReference type="InterPro" id="IPR002694">
    <property type="entry name" value="Znf_CHC2"/>
</dbReference>
<keyword evidence="10 12" id="KW-0238">DNA-binding</keyword>
<evidence type="ECO:0000256" key="13">
    <source>
        <dbReference type="PIRNR" id="PIRNR002811"/>
    </source>
</evidence>
<evidence type="ECO:0000256" key="15">
    <source>
        <dbReference type="SAM" id="Coils"/>
    </source>
</evidence>
<evidence type="ECO:0000256" key="11">
    <source>
        <dbReference type="ARBA" id="ARBA00023163"/>
    </source>
</evidence>
<evidence type="ECO:0000256" key="2">
    <source>
        <dbReference type="ARBA" id="ARBA00022515"/>
    </source>
</evidence>
<dbReference type="GO" id="GO:1990077">
    <property type="term" value="C:primosome complex"/>
    <property type="evidence" value="ECO:0007669"/>
    <property type="project" value="UniProtKB-KW"/>
</dbReference>
<dbReference type="PANTHER" id="PTHR30313:SF2">
    <property type="entry name" value="DNA PRIMASE"/>
    <property type="match status" value="1"/>
</dbReference>
<evidence type="ECO:0000256" key="6">
    <source>
        <dbReference type="ARBA" id="ARBA00022723"/>
    </source>
</evidence>
<dbReference type="InterPro" id="IPR030846">
    <property type="entry name" value="DnaG_bac"/>
</dbReference>
<keyword evidence="18" id="KW-1185">Reference proteome</keyword>
<keyword evidence="4 12" id="KW-0548">Nucleotidyltransferase</keyword>
<comment type="caution">
    <text evidence="17">The sequence shown here is derived from an EMBL/GenBank/DDBJ whole genome shotgun (WGS) entry which is preliminary data.</text>
</comment>
<evidence type="ECO:0000313" key="18">
    <source>
        <dbReference type="Proteomes" id="UP000256310"/>
    </source>
</evidence>
<keyword evidence="9" id="KW-0460">Magnesium</keyword>
<dbReference type="GO" id="GO:0006269">
    <property type="term" value="P:DNA replication, synthesis of primer"/>
    <property type="evidence" value="ECO:0007669"/>
    <property type="project" value="UniProtKB-UniRule"/>
</dbReference>
<dbReference type="SUPFAM" id="SSF57783">
    <property type="entry name" value="Zinc beta-ribbon"/>
    <property type="match status" value="1"/>
</dbReference>
<dbReference type="InterPro" id="IPR050219">
    <property type="entry name" value="DnaG_primase"/>
</dbReference>
<comment type="cofactor">
    <cofactor evidence="12 13 14">
        <name>Zn(2+)</name>
        <dbReference type="ChEBI" id="CHEBI:29105"/>
    </cofactor>
    <text evidence="12 13 14">Binds 1 zinc ion per monomer.</text>
</comment>
<dbReference type="GO" id="GO:0000428">
    <property type="term" value="C:DNA-directed RNA polymerase complex"/>
    <property type="evidence" value="ECO:0007669"/>
    <property type="project" value="UniProtKB-KW"/>
</dbReference>
<evidence type="ECO:0000256" key="10">
    <source>
        <dbReference type="ARBA" id="ARBA00023125"/>
    </source>
</evidence>
<proteinExistence type="inferred from homology"/>
<keyword evidence="1 12" id="KW-0240">DNA-directed RNA polymerase</keyword>